<proteinExistence type="predicted"/>
<evidence type="ECO:0000313" key="1">
    <source>
        <dbReference type="EMBL" id="CAN90304.1"/>
    </source>
</evidence>
<dbReference type="Proteomes" id="UP000002139">
    <property type="component" value="Chromosome"/>
</dbReference>
<dbReference type="EMBL" id="AM746676">
    <property type="protein sequence ID" value="CAN90304.1"/>
    <property type="molecule type" value="Genomic_DNA"/>
</dbReference>
<evidence type="ECO:0000313" key="2">
    <source>
        <dbReference type="Proteomes" id="UP000002139"/>
    </source>
</evidence>
<sequence length="313" mass="34978">MRCPSPLARLQRQHMIMCRPMAASFMQLSRQDDLFAGGRTRRRCRRGCCEVSNDLLRTSARVRASRCGRWWLRGCRSCHRRRSRAGALDSIELRVAPRQGACCRSATQGHHSPTNKLVGAAARRQGSLLGLSLRLRRMVHRLLLMVLSRGLSGVELTLGFYTCQFRRGCPLRFESRDTVFLAASDGLLPQVILVGTTLCFAGRLKRAQMHEHGIQVLWWRAGFLQRCKLLVQRANKDTGGLQRESVPWPSGAVTGNRCDARQHVGGDGASCHDLAPFVAIASSTGRSDLEEDQVGKLAQPFVAHRVLLAENWR</sequence>
<organism evidence="1 2">
    <name type="scientific">Sorangium cellulosum (strain So ce56)</name>
    <name type="common">Polyangium cellulosum (strain So ce56)</name>
    <dbReference type="NCBI Taxonomy" id="448385"/>
    <lineage>
        <taxon>Bacteria</taxon>
        <taxon>Pseudomonadati</taxon>
        <taxon>Myxococcota</taxon>
        <taxon>Polyangia</taxon>
        <taxon>Polyangiales</taxon>
        <taxon>Polyangiaceae</taxon>
        <taxon>Sorangium</taxon>
    </lineage>
</organism>
<gene>
    <name evidence="1" type="ordered locus">sce0147</name>
</gene>
<dbReference type="KEGG" id="scl:sce0147"/>
<accession>A9GLP6</accession>
<protein>
    <submittedName>
        <fullName evidence="1">Uncharacterized protein</fullName>
    </submittedName>
</protein>
<keyword evidence="2" id="KW-1185">Reference proteome</keyword>
<name>A9GLP6_SORC5</name>
<dbReference type="AlphaFoldDB" id="A9GLP6"/>
<reference evidence="1 2" key="1">
    <citation type="journal article" date="2007" name="Nat. Biotechnol.">
        <title>Complete genome sequence of the myxobacterium Sorangium cellulosum.</title>
        <authorList>
            <person name="Schneiker S."/>
            <person name="Perlova O."/>
            <person name="Kaiser O."/>
            <person name="Gerth K."/>
            <person name="Alici A."/>
            <person name="Altmeyer M.O."/>
            <person name="Bartels D."/>
            <person name="Bekel T."/>
            <person name="Beyer S."/>
            <person name="Bode E."/>
            <person name="Bode H.B."/>
            <person name="Bolten C.J."/>
            <person name="Choudhuri J.V."/>
            <person name="Doss S."/>
            <person name="Elnakady Y.A."/>
            <person name="Frank B."/>
            <person name="Gaigalat L."/>
            <person name="Goesmann A."/>
            <person name="Groeger C."/>
            <person name="Gross F."/>
            <person name="Jelsbak L."/>
            <person name="Jelsbak L."/>
            <person name="Kalinowski J."/>
            <person name="Kegler C."/>
            <person name="Knauber T."/>
            <person name="Konietzny S."/>
            <person name="Kopp M."/>
            <person name="Krause L."/>
            <person name="Krug D."/>
            <person name="Linke B."/>
            <person name="Mahmud T."/>
            <person name="Martinez-Arias R."/>
            <person name="McHardy A.C."/>
            <person name="Merai M."/>
            <person name="Meyer F."/>
            <person name="Mormann S."/>
            <person name="Munoz-Dorado J."/>
            <person name="Perez J."/>
            <person name="Pradella S."/>
            <person name="Rachid S."/>
            <person name="Raddatz G."/>
            <person name="Rosenau F."/>
            <person name="Rueckert C."/>
            <person name="Sasse F."/>
            <person name="Scharfe M."/>
            <person name="Schuster S.C."/>
            <person name="Suen G."/>
            <person name="Treuner-Lange A."/>
            <person name="Velicer G.J."/>
            <person name="Vorholter F.-J."/>
            <person name="Weissman K.J."/>
            <person name="Welch R.D."/>
            <person name="Wenzel S.C."/>
            <person name="Whitworth D.E."/>
            <person name="Wilhelm S."/>
            <person name="Wittmann C."/>
            <person name="Bloecker H."/>
            <person name="Puehler A."/>
            <person name="Mueller R."/>
        </authorList>
    </citation>
    <scope>NUCLEOTIDE SEQUENCE [LARGE SCALE GENOMIC DNA]</scope>
    <source>
        <strain evidence="2">So ce56</strain>
    </source>
</reference>
<dbReference type="HOGENOM" id="CLU_888263_0_0_7"/>